<accession>A0A316DKE8</accession>
<keyword evidence="3" id="KW-1185">Reference proteome</keyword>
<dbReference type="Proteomes" id="UP000245430">
    <property type="component" value="Unassembled WGS sequence"/>
</dbReference>
<sequence length="77" mass="8744">METNNPNVFSNNDITVTYKPRVCIHAERCARELSNVFRDSVIPWIDLDGASTKKIIRQIKKCPSGALDYCLNKKEAC</sequence>
<name>A0A316DKE8_9FLAO</name>
<dbReference type="Pfam" id="PF06902">
    <property type="entry name" value="Fer4_19"/>
    <property type="match status" value="1"/>
</dbReference>
<organism evidence="2 3">
    <name type="scientific">Xanthomarina spongicola</name>
    <dbReference type="NCBI Taxonomy" id="570520"/>
    <lineage>
        <taxon>Bacteria</taxon>
        <taxon>Pseudomonadati</taxon>
        <taxon>Bacteroidota</taxon>
        <taxon>Flavobacteriia</taxon>
        <taxon>Flavobacteriales</taxon>
        <taxon>Flavobacteriaceae</taxon>
        <taxon>Xanthomarina</taxon>
    </lineage>
</organism>
<protein>
    <submittedName>
        <fullName evidence="2">Putative Fe-S cluster protein YjdI</fullName>
    </submittedName>
</protein>
<dbReference type="OrthoDB" id="9795032at2"/>
<dbReference type="AlphaFoldDB" id="A0A316DKE8"/>
<gene>
    <name evidence="2" type="ORF">LX78_02070</name>
</gene>
<evidence type="ECO:0000313" key="2">
    <source>
        <dbReference type="EMBL" id="PWK18166.1"/>
    </source>
</evidence>
<dbReference type="RefSeq" id="WP_109682578.1">
    <property type="nucleotide sequence ID" value="NZ_QGGP01000005.1"/>
</dbReference>
<feature type="domain" description="Divergent 4Fe-4S mono-cluster" evidence="1">
    <location>
        <begin position="10"/>
        <end position="70"/>
    </location>
</feature>
<evidence type="ECO:0000259" key="1">
    <source>
        <dbReference type="Pfam" id="PF06902"/>
    </source>
</evidence>
<evidence type="ECO:0000313" key="3">
    <source>
        <dbReference type="Proteomes" id="UP000245430"/>
    </source>
</evidence>
<proteinExistence type="predicted"/>
<dbReference type="InterPro" id="IPR010693">
    <property type="entry name" value="Divergent_4Fe-4S_mono-cluster"/>
</dbReference>
<reference evidence="2 3" key="1">
    <citation type="submission" date="2018-05" db="EMBL/GenBank/DDBJ databases">
        <title>Genomic Encyclopedia of Archaeal and Bacterial Type Strains, Phase II (KMG-II): from individual species to whole genera.</title>
        <authorList>
            <person name="Goeker M."/>
        </authorList>
    </citation>
    <scope>NUCLEOTIDE SEQUENCE [LARGE SCALE GENOMIC DNA]</scope>
    <source>
        <strain evidence="2 3">DSM 22637</strain>
    </source>
</reference>
<comment type="caution">
    <text evidence="2">The sequence shown here is derived from an EMBL/GenBank/DDBJ whole genome shotgun (WGS) entry which is preliminary data.</text>
</comment>
<dbReference type="EMBL" id="QGGP01000005">
    <property type="protein sequence ID" value="PWK18166.1"/>
    <property type="molecule type" value="Genomic_DNA"/>
</dbReference>